<accession>A0A4R5XFY1</accession>
<keyword evidence="1" id="KW-0472">Membrane</keyword>
<evidence type="ECO:0000256" key="1">
    <source>
        <dbReference type="SAM" id="Phobius"/>
    </source>
</evidence>
<proteinExistence type="predicted"/>
<dbReference type="AlphaFoldDB" id="A0A4R5XFY1"/>
<keyword evidence="1" id="KW-0812">Transmembrane</keyword>
<reference evidence="2 3" key="1">
    <citation type="submission" date="2018-06" db="EMBL/GenBank/DDBJ databases">
        <title>A transcriptomic atlas of mushroom development highlights an independent origin of complex multicellularity.</title>
        <authorList>
            <consortium name="DOE Joint Genome Institute"/>
            <person name="Krizsan K."/>
            <person name="Almasi E."/>
            <person name="Merenyi Z."/>
            <person name="Sahu N."/>
            <person name="Viragh M."/>
            <person name="Koszo T."/>
            <person name="Mondo S."/>
            <person name="Kiss B."/>
            <person name="Balint B."/>
            <person name="Kues U."/>
            <person name="Barry K."/>
            <person name="Hegedus J.C."/>
            <person name="Henrissat B."/>
            <person name="Johnson J."/>
            <person name="Lipzen A."/>
            <person name="Ohm R."/>
            <person name="Nagy I."/>
            <person name="Pangilinan J."/>
            <person name="Yan J."/>
            <person name="Xiong Y."/>
            <person name="Grigoriev I.V."/>
            <person name="Hibbett D.S."/>
            <person name="Nagy L.G."/>
        </authorList>
    </citation>
    <scope>NUCLEOTIDE SEQUENCE [LARGE SCALE GENOMIC DNA]</scope>
    <source>
        <strain evidence="2 3">SZMC22713</strain>
    </source>
</reference>
<feature type="transmembrane region" description="Helical" evidence="1">
    <location>
        <begin position="20"/>
        <end position="38"/>
    </location>
</feature>
<organism evidence="2 3">
    <name type="scientific">Rickenella mellea</name>
    <dbReference type="NCBI Taxonomy" id="50990"/>
    <lineage>
        <taxon>Eukaryota</taxon>
        <taxon>Fungi</taxon>
        <taxon>Dikarya</taxon>
        <taxon>Basidiomycota</taxon>
        <taxon>Agaricomycotina</taxon>
        <taxon>Agaricomycetes</taxon>
        <taxon>Hymenochaetales</taxon>
        <taxon>Rickenellaceae</taxon>
        <taxon>Rickenella</taxon>
    </lineage>
</organism>
<sequence>MHHMHVRPMVSVESHNSNTLLVVSAASVLGSSIVRPILIVRRRKVFCGAAVSILLSMPLSMYSQKFKSIISLKCPPLGSQHNTINVQQCSLRVLPVASPKHTTLVPWNYDYWLGGQALILSSKHWNSLSPPNILEAWHAIGEFACLRFYHIRRFACLMIS</sequence>
<keyword evidence="1" id="KW-1133">Transmembrane helix</keyword>
<dbReference type="Proteomes" id="UP000294933">
    <property type="component" value="Unassembled WGS sequence"/>
</dbReference>
<gene>
    <name evidence="2" type="ORF">BD410DRAFT_50609</name>
</gene>
<feature type="transmembrane region" description="Helical" evidence="1">
    <location>
        <begin position="45"/>
        <end position="63"/>
    </location>
</feature>
<dbReference type="EMBL" id="ML170156">
    <property type="protein sequence ID" value="TDL30043.1"/>
    <property type="molecule type" value="Genomic_DNA"/>
</dbReference>
<keyword evidence="3" id="KW-1185">Reference proteome</keyword>
<dbReference type="VEuPathDB" id="FungiDB:BD410DRAFT_50609"/>
<evidence type="ECO:0000313" key="2">
    <source>
        <dbReference type="EMBL" id="TDL30043.1"/>
    </source>
</evidence>
<evidence type="ECO:0000313" key="3">
    <source>
        <dbReference type="Proteomes" id="UP000294933"/>
    </source>
</evidence>
<protein>
    <submittedName>
        <fullName evidence="2">Uncharacterized protein</fullName>
    </submittedName>
</protein>
<name>A0A4R5XFY1_9AGAM</name>